<keyword evidence="2" id="KW-1185">Reference proteome</keyword>
<dbReference type="AlphaFoldDB" id="A0A1C7E8I3"/>
<reference evidence="1" key="1">
    <citation type="submission" date="2016-10" db="EMBL/GenBank/DDBJ databases">
        <authorList>
            <person name="See-Too W.S."/>
        </authorList>
    </citation>
    <scope>NUCLEOTIDE SEQUENCE [LARGE SCALE GENOMIC DNA]</scope>
    <source>
        <strain evidence="1">DSM 23997</strain>
    </source>
</reference>
<name>A0A1C7E8I3_9BACL</name>
<sequence length="211" mass="25442">MEDLLLKAGVYAIINKRLNTVYVGETEACFLIRWIEHVSRVSKFLDERDKALLYLDKHTEYIVLKELDPIQVSRKEFYRYEEEATLFYKNKGWVVISKANYSPLMHEVIYQDTEGIIKRYKKAIKHMIKTLGLKNTKENNVGRLYTALYKKLNRHFDTDVWERAETNIIDTLTKEELEFILLDLFPRYREKKLNLDREEYKKMDRQLSLFE</sequence>
<dbReference type="STRING" id="1038856.BBI15_07335"/>
<proteinExistence type="predicted"/>
<protein>
    <recommendedName>
        <fullName evidence="3">GIY-YIG domain-containing protein</fullName>
    </recommendedName>
</protein>
<evidence type="ECO:0000313" key="1">
    <source>
        <dbReference type="EMBL" id="ANU20036.1"/>
    </source>
</evidence>
<gene>
    <name evidence="1" type="ORF">BBI15_07335</name>
</gene>
<organism evidence="1 2">
    <name type="scientific">Planococcus plakortidis</name>
    <dbReference type="NCBI Taxonomy" id="1038856"/>
    <lineage>
        <taxon>Bacteria</taxon>
        <taxon>Bacillati</taxon>
        <taxon>Bacillota</taxon>
        <taxon>Bacilli</taxon>
        <taxon>Bacillales</taxon>
        <taxon>Caryophanaceae</taxon>
        <taxon>Planococcus</taxon>
    </lineage>
</organism>
<dbReference type="EMBL" id="CP016539">
    <property type="protein sequence ID" value="ANU20036.1"/>
    <property type="molecule type" value="Genomic_DNA"/>
</dbReference>
<dbReference type="RefSeq" id="WP_068869762.1">
    <property type="nucleotide sequence ID" value="NZ_CP016539.2"/>
</dbReference>
<evidence type="ECO:0008006" key="3">
    <source>
        <dbReference type="Google" id="ProtNLM"/>
    </source>
</evidence>
<dbReference type="Proteomes" id="UP000092650">
    <property type="component" value="Chromosome"/>
</dbReference>
<dbReference type="OrthoDB" id="2988763at2"/>
<accession>A0A1C7E8I3</accession>
<evidence type="ECO:0000313" key="2">
    <source>
        <dbReference type="Proteomes" id="UP000092650"/>
    </source>
</evidence>
<dbReference type="KEGG" id="ppla:BBI15_07335"/>